<dbReference type="SMART" id="SM01360">
    <property type="entry name" value="A2M"/>
    <property type="match status" value="1"/>
</dbReference>
<dbReference type="SMART" id="SM01359">
    <property type="entry name" value="A2M_N_2"/>
    <property type="match status" value="1"/>
</dbReference>
<evidence type="ECO:0008006" key="6">
    <source>
        <dbReference type="Google" id="ProtNLM"/>
    </source>
</evidence>
<dbReference type="PANTHER" id="PTHR40094">
    <property type="entry name" value="ALPHA-2-MACROGLOBULIN HOMOLOG"/>
    <property type="match status" value="1"/>
</dbReference>
<sequence>MSGQRQDAQRPGGRRWLGRLGGVLMAALAAAAGSAWGARVVSAVPSGEVSGAVQIRLRFDTAVVPFGAPALPDPAVLACEGLGGKAPAGSRRWISDREWAWDLDRTLPPGVACRLAISPGWKPLNGTLDGPREFRFASGGPAVESVEPYEGASIEEDQHWLLRLNGPAVPDTVQRNAWCEVQGIGERVPVSLVEGAPRAALLKLHEIAAADAARVLVLTCQRPLPPAAGVRLVWGPGIAAANNPAVLTRQPQRFAWEVRERFTAEFTCERERAEAPCIPLRPLTLRFSAAVPRAQLAQIRLQPVGGGSAVAPKFAAGNTEPALSELAFPVPLAENARYTIVLPRDLRDESGRTLANASVFPLAVATGGMPPLAKFAAAPFGVLEQGPGPDEPGLLPITLRHVQDGGGPPPRARVSVKWLGAATPDRELLQWYTRVNRYHESSFTAREAGLPPKDWTVTETVTGDDGRPRRVTRERVVGTRELSLLAREEGVERADLPAPSPETARTPGATEVIGLPLKRSGYHVVEVSSRVLGRALLDREAPMYVRTGVLVTPIGVHFKRGRSDSLVWVTTLDRAQPVAGADVAVNDCRGVTLWSGRTDAQGLARIPRGLDESGSRSDCISHDGLFVTARGPARADGSRDLAFVFGDWSRGIESWRFGQPTARGSLGDADTVRAHTVFDRTLLRVGETVSMRHHLRRESARGLAALAVAAQPDEVDITHQASGDVTTLPYRAAMAWTIPPNARQGVYDVTLKHRSGAAWSSGQFRVEAFKVPLVDARLQAPAGPQVAPRELSFGVQLSHLSGGGLATAASLNALLRPAWVRFPDYEDYSFTPPSELGADAGAAGGESPDRVREQLLADRQALRTDAQGAATAKVALPDAVRALKVPAELVAELSFDDPNGERQTVGRSVTLWPSAVVVGIRARSWLAQGGRVPVQMVVLDTAGKPQAGQAVELRGEQRTQTATRQKIVGGFYAYDAQEQVRDLGRLCSGRTDARGLLTCDLDLAESGEVRLIAQTTDGGGRRSTASSSVWVSRGGELWFDQDNDDRIDLLPERRDLRPGETARLQVRMPFREATVLVTVEREGILDARVVTLRGSDPVIEVPIPKRAAGADAAEAASWAPNVYISALVLRGRVRQVPWYSFFDWGWRSPRLWWNAWRQEGPEWSAPTALVDLAKPAFKLGVAAVRIGLDDHRLTVKVTPEKSQYGVRQTARTGVQVLLPDGRPLAGGTVSFAAVDEGLLALMDNGSWDLLGAMFPPRAWGVETSTAQNEIVGRRHYGRKALAPGGSGGRNPTRELFDTLLLWRPDVQLDAQGRATLEVPLNDSLSAFRLVAVAAGGGAQLDRFGSGAATIRVTQDLQMLSGLPALVREGDRFEALWTLRNTTARAMTVKATLGGPLTLPAQQVAIPAGGAAELRWPVTVPAGVTTLAWTGAAEELGAAAGQGARDRIQVTQQVEPAVPVRVMQATIRQMDAAGTLAWPVAPPADALPGVGGVQVTLKPTLAGALPGIRRWFEVYPYSCLEQRTSRAIGLGDAARWSALMNELPTYLDRDGLAHYFPPRDAEAGGGSDVLTAYVLAASQAAGWTIPDGPREAMLGGLTAFVEGRLTRRIPSPRGGDSLERDVRKLAAIEALSRHGRADARLLGSLEIAPQQWPTAALLDWLAILRRVDGVPNRAERLDEARRLLQARLVAGGTTLRFADEAGDGWWWLMAGADANAARLLLTAVEDGAPWRDDLPRFVTGLMARLDAQRGGAFATTTANVWTVLALQRFSAVHESVPVTGRARATLGATTRELDWSRQGDGGVLALPWAAPVPAVAASPAALSVTQQGSGRPWVALQSLAAVPLKAPLAAGYRIERTVKAVEQKTAGRWSRGDVLRVQLQISAMTDLGWVVVSDPVPPGAVVLGGGLGRDSQIATRDERQEGAAWKVHEERLPSAWRAYYDWLPRGTHTVEYTLRLNTAGRFQLPPARVEAMYAPENFGEAPVGAFEVVTP</sequence>
<dbReference type="RefSeq" id="WP_353621696.1">
    <property type="nucleotide sequence ID" value="NZ_JABSNM010000010.1"/>
</dbReference>
<protein>
    <recommendedName>
        <fullName evidence="6">Alpha-2-macroglobulin</fullName>
    </recommendedName>
</protein>
<dbReference type="InterPro" id="IPR021868">
    <property type="entry name" value="Alpha_2_Macroglob_MG3"/>
</dbReference>
<gene>
    <name evidence="4" type="ORF">HNQ01_002523</name>
</gene>
<dbReference type="InterPro" id="IPR001599">
    <property type="entry name" value="Macroglobln_a2"/>
</dbReference>
<comment type="similarity">
    <text evidence="1">Belongs to the protease inhibitor I39 (alpha-2-macroglobulin) family. Bacterial alpha-2-macroglobulin subfamily.</text>
</comment>
<dbReference type="Pfam" id="PF01835">
    <property type="entry name" value="MG2"/>
    <property type="match status" value="1"/>
</dbReference>
<dbReference type="EMBL" id="JABSNM010000010">
    <property type="protein sequence ID" value="NRT56776.1"/>
    <property type="molecule type" value="Genomic_DNA"/>
</dbReference>
<dbReference type="Pfam" id="PF00207">
    <property type="entry name" value="A2M"/>
    <property type="match status" value="1"/>
</dbReference>
<evidence type="ECO:0000256" key="1">
    <source>
        <dbReference type="ARBA" id="ARBA00010556"/>
    </source>
</evidence>
<dbReference type="Pfam" id="PF07703">
    <property type="entry name" value="A2M_BRD"/>
    <property type="match status" value="1"/>
</dbReference>
<name>A0ABX2G393_9BURK</name>
<evidence type="ECO:0000259" key="3">
    <source>
        <dbReference type="SMART" id="SM01360"/>
    </source>
</evidence>
<evidence type="ECO:0000313" key="5">
    <source>
        <dbReference type="Proteomes" id="UP001516061"/>
    </source>
</evidence>
<accession>A0ABX2G393</accession>
<evidence type="ECO:0000259" key="2">
    <source>
        <dbReference type="SMART" id="SM01359"/>
    </source>
</evidence>
<dbReference type="Pfam" id="PF17973">
    <property type="entry name" value="bMG10"/>
    <property type="match status" value="1"/>
</dbReference>
<feature type="domain" description="Alpha-2-macroglobulin bait region" evidence="2">
    <location>
        <begin position="1047"/>
        <end position="1241"/>
    </location>
</feature>
<comment type="caution">
    <text evidence="4">The sequence shown here is derived from an EMBL/GenBank/DDBJ whole genome shotgun (WGS) entry which is preliminary data.</text>
</comment>
<dbReference type="InterPro" id="IPR002890">
    <property type="entry name" value="MG2"/>
</dbReference>
<keyword evidence="5" id="KW-1185">Reference proteome</keyword>
<dbReference type="InterPro" id="IPR011625">
    <property type="entry name" value="A2M_N_BRD"/>
</dbReference>
<proteinExistence type="inferred from homology"/>
<dbReference type="InterPro" id="IPR041246">
    <property type="entry name" value="Bact_MG10"/>
</dbReference>
<dbReference type="Proteomes" id="UP001516061">
    <property type="component" value="Unassembled WGS sequence"/>
</dbReference>
<evidence type="ECO:0000313" key="4">
    <source>
        <dbReference type="EMBL" id="NRT56776.1"/>
    </source>
</evidence>
<dbReference type="InterPro" id="IPR051802">
    <property type="entry name" value="YfhM-like"/>
</dbReference>
<dbReference type="Pfam" id="PF11974">
    <property type="entry name" value="bMG3"/>
    <property type="match status" value="1"/>
</dbReference>
<organism evidence="4 5">
    <name type="scientific">Sphaerotilus uruguayifluvii</name>
    <dbReference type="NCBI Taxonomy" id="2735897"/>
    <lineage>
        <taxon>Bacteria</taxon>
        <taxon>Pseudomonadati</taxon>
        <taxon>Pseudomonadota</taxon>
        <taxon>Betaproteobacteria</taxon>
        <taxon>Burkholderiales</taxon>
        <taxon>Sphaerotilaceae</taxon>
        <taxon>Sphaerotilus</taxon>
    </lineage>
</organism>
<reference evidence="4 5" key="1">
    <citation type="submission" date="2020-05" db="EMBL/GenBank/DDBJ databases">
        <title>Genomic Encyclopedia of Type Strains, Phase IV (KMG-V): Genome sequencing to study the core and pangenomes of soil and plant-associated prokaryotes.</title>
        <authorList>
            <person name="Whitman W."/>
        </authorList>
    </citation>
    <scope>NUCLEOTIDE SEQUENCE [LARGE SCALE GENOMIC DNA]</scope>
    <source>
        <strain evidence="4 5">C29</strain>
    </source>
</reference>
<feature type="domain" description="Alpha-2-macroglobulin" evidence="3">
    <location>
        <begin position="1299"/>
        <end position="1392"/>
    </location>
</feature>
<dbReference type="PANTHER" id="PTHR40094:SF1">
    <property type="entry name" value="UBIQUITIN DOMAIN-CONTAINING PROTEIN"/>
    <property type="match status" value="1"/>
</dbReference>